<dbReference type="Pfam" id="PF00528">
    <property type="entry name" value="BPD_transp_1"/>
    <property type="match status" value="1"/>
</dbReference>
<comment type="similarity">
    <text evidence="2">Belongs to the binding-protein-dependent transport system permease family. MalFG subfamily.</text>
</comment>
<feature type="transmembrane region" description="Helical" evidence="9">
    <location>
        <begin position="103"/>
        <end position="127"/>
    </location>
</feature>
<feature type="transmembrane region" description="Helical" evidence="9">
    <location>
        <begin position="133"/>
        <end position="156"/>
    </location>
</feature>
<dbReference type="AlphaFoldDB" id="A0A399F5Y1"/>
<keyword evidence="5" id="KW-0762">Sugar transport</keyword>
<evidence type="ECO:0000256" key="2">
    <source>
        <dbReference type="ARBA" id="ARBA00009047"/>
    </source>
</evidence>
<keyword evidence="4" id="KW-1003">Cell membrane</keyword>
<evidence type="ECO:0000256" key="6">
    <source>
        <dbReference type="ARBA" id="ARBA00022692"/>
    </source>
</evidence>
<dbReference type="Gene3D" id="1.10.3720.10">
    <property type="entry name" value="MetI-like"/>
    <property type="match status" value="1"/>
</dbReference>
<evidence type="ECO:0000256" key="9">
    <source>
        <dbReference type="RuleBase" id="RU363032"/>
    </source>
</evidence>
<dbReference type="InterPro" id="IPR050901">
    <property type="entry name" value="BP-dep_ABC_trans_perm"/>
</dbReference>
<dbReference type="GO" id="GO:0055085">
    <property type="term" value="P:transmembrane transport"/>
    <property type="evidence" value="ECO:0007669"/>
    <property type="project" value="InterPro"/>
</dbReference>
<comment type="caution">
    <text evidence="11">The sequence shown here is derived from an EMBL/GenBank/DDBJ whole genome shotgun (WGS) entry which is preliminary data.</text>
</comment>
<keyword evidence="7 9" id="KW-1133">Transmembrane helix</keyword>
<evidence type="ECO:0000256" key="3">
    <source>
        <dbReference type="ARBA" id="ARBA00022448"/>
    </source>
</evidence>
<name>A0A399F5Y1_9DEIN</name>
<dbReference type="PANTHER" id="PTHR32243:SF50">
    <property type="entry name" value="MALTOSE_MALTODEXTRIN TRANSPORT SYSTEM PERMEASE PROTEIN MALG"/>
    <property type="match status" value="1"/>
</dbReference>
<evidence type="ECO:0000313" key="12">
    <source>
        <dbReference type="Proteomes" id="UP000266178"/>
    </source>
</evidence>
<evidence type="ECO:0000256" key="1">
    <source>
        <dbReference type="ARBA" id="ARBA00004651"/>
    </source>
</evidence>
<feature type="domain" description="ABC transmembrane type-1" evidence="10">
    <location>
        <begin position="66"/>
        <end position="255"/>
    </location>
</feature>
<dbReference type="GO" id="GO:0005886">
    <property type="term" value="C:plasma membrane"/>
    <property type="evidence" value="ECO:0007669"/>
    <property type="project" value="UniProtKB-SubCell"/>
</dbReference>
<dbReference type="PROSITE" id="PS50928">
    <property type="entry name" value="ABC_TM1"/>
    <property type="match status" value="1"/>
</dbReference>
<feature type="transmembrane region" description="Helical" evidence="9">
    <location>
        <begin position="233"/>
        <end position="255"/>
    </location>
</feature>
<accession>A0A399F5Y1</accession>
<dbReference type="InterPro" id="IPR000515">
    <property type="entry name" value="MetI-like"/>
</dbReference>
<evidence type="ECO:0000256" key="8">
    <source>
        <dbReference type="ARBA" id="ARBA00023136"/>
    </source>
</evidence>
<evidence type="ECO:0000256" key="7">
    <source>
        <dbReference type="ARBA" id="ARBA00022989"/>
    </source>
</evidence>
<evidence type="ECO:0000313" key="11">
    <source>
        <dbReference type="EMBL" id="RIH91648.1"/>
    </source>
</evidence>
<keyword evidence="6 9" id="KW-0812">Transmembrane</keyword>
<feature type="transmembrane region" description="Helical" evidence="9">
    <location>
        <begin position="177"/>
        <end position="202"/>
    </location>
</feature>
<organism evidence="11 12">
    <name type="scientific">Meiothermus granaticius NBRC 107808</name>
    <dbReference type="NCBI Taxonomy" id="1227551"/>
    <lineage>
        <taxon>Bacteria</taxon>
        <taxon>Thermotogati</taxon>
        <taxon>Deinococcota</taxon>
        <taxon>Deinococci</taxon>
        <taxon>Thermales</taxon>
        <taxon>Thermaceae</taxon>
        <taxon>Meiothermus</taxon>
    </lineage>
</organism>
<dbReference type="Proteomes" id="UP000266178">
    <property type="component" value="Unassembled WGS sequence"/>
</dbReference>
<gene>
    <name evidence="11" type="primary">sugB_3</name>
    <name evidence="11" type="ORF">Mgrana_02458</name>
</gene>
<keyword evidence="3 9" id="KW-0813">Transport</keyword>
<reference evidence="11 12" key="1">
    <citation type="submission" date="2018-08" db="EMBL/GenBank/DDBJ databases">
        <title>Meiothermus granaticius genome AF-68 sequencing project.</title>
        <authorList>
            <person name="Da Costa M.S."/>
            <person name="Albuquerque L."/>
            <person name="Raposo P."/>
            <person name="Froufe H.J.C."/>
            <person name="Barroso C.S."/>
            <person name="Egas C."/>
        </authorList>
    </citation>
    <scope>NUCLEOTIDE SEQUENCE [LARGE SCALE GENOMIC DNA]</scope>
    <source>
        <strain evidence="11 12">AF-68</strain>
    </source>
</reference>
<keyword evidence="8 9" id="KW-0472">Membrane</keyword>
<comment type="subcellular location">
    <subcellularLocation>
        <location evidence="1 9">Cell membrane</location>
        <topology evidence="1 9">Multi-pass membrane protein</topology>
    </subcellularLocation>
</comment>
<evidence type="ECO:0000259" key="10">
    <source>
        <dbReference type="PROSITE" id="PS50928"/>
    </source>
</evidence>
<dbReference type="EMBL" id="QWLB01000036">
    <property type="protein sequence ID" value="RIH91648.1"/>
    <property type="molecule type" value="Genomic_DNA"/>
</dbReference>
<dbReference type="InterPro" id="IPR035906">
    <property type="entry name" value="MetI-like_sf"/>
</dbReference>
<sequence>MGPGSSNRLLAQLAHLGLWLFSLTFLLPLGWLLLRALSPEGQPFSLGGLTLDNFVRLIQGPFGLGLRNSLWVGAWVVALGLPLAALLGYALARYQLGGHTLRFGVLATQMLPPIVLALPLFAIFRALGWSGSLWGLVIAYLAFALPFMTWLLMGFFRTFPRELEEAARVDGAGSLYIFARIVLPLSIPGLFAAGVMGFLLSWNEFLFALLLSGRESQTVPVVLSTFITQRGVLFAQVAAGVVLAVLPVALLARVIDRYLVEGLTMGAVK</sequence>
<dbReference type="SUPFAM" id="SSF161098">
    <property type="entry name" value="MetI-like"/>
    <property type="match status" value="1"/>
</dbReference>
<keyword evidence="12" id="KW-1185">Reference proteome</keyword>
<evidence type="ECO:0000256" key="5">
    <source>
        <dbReference type="ARBA" id="ARBA00022597"/>
    </source>
</evidence>
<dbReference type="CDD" id="cd06261">
    <property type="entry name" value="TM_PBP2"/>
    <property type="match status" value="1"/>
</dbReference>
<feature type="transmembrane region" description="Helical" evidence="9">
    <location>
        <begin position="70"/>
        <end position="91"/>
    </location>
</feature>
<protein>
    <submittedName>
        <fullName evidence="11">Trehalose transport system permease protein SugB</fullName>
    </submittedName>
</protein>
<evidence type="ECO:0000256" key="4">
    <source>
        <dbReference type="ARBA" id="ARBA00022475"/>
    </source>
</evidence>
<dbReference type="PANTHER" id="PTHR32243">
    <property type="entry name" value="MALTOSE TRANSPORT SYSTEM PERMEASE-RELATED"/>
    <property type="match status" value="1"/>
</dbReference>
<feature type="transmembrane region" description="Helical" evidence="9">
    <location>
        <begin position="12"/>
        <end position="34"/>
    </location>
</feature>
<proteinExistence type="inferred from homology"/>